<evidence type="ECO:0000259" key="1">
    <source>
        <dbReference type="Pfam" id="PF01609"/>
    </source>
</evidence>
<evidence type="ECO:0000313" key="2">
    <source>
        <dbReference type="EMBL" id="MFC4517974.1"/>
    </source>
</evidence>
<reference evidence="3" key="1">
    <citation type="journal article" date="2019" name="Int. J. Syst. Evol. Microbiol.">
        <title>The Global Catalogue of Microorganisms (GCM) 10K type strain sequencing project: providing services to taxonomists for standard genome sequencing and annotation.</title>
        <authorList>
            <consortium name="The Broad Institute Genomics Platform"/>
            <consortium name="The Broad Institute Genome Sequencing Center for Infectious Disease"/>
            <person name="Wu L."/>
            <person name="Ma J."/>
        </authorList>
    </citation>
    <scope>NUCLEOTIDE SEQUENCE [LARGE SCALE GENOMIC DNA]</scope>
    <source>
        <strain evidence="3">CECT 8064</strain>
    </source>
</reference>
<dbReference type="EMBL" id="JBHSFS010000029">
    <property type="protein sequence ID" value="MFC4517974.1"/>
    <property type="molecule type" value="Genomic_DNA"/>
</dbReference>
<dbReference type="InterPro" id="IPR039365">
    <property type="entry name" value="IS701-like"/>
</dbReference>
<comment type="caution">
    <text evidence="2">The sequence shown here is derived from an EMBL/GenBank/DDBJ whole genome shotgun (WGS) entry which is preliminary data.</text>
</comment>
<feature type="domain" description="Transposase IS4-like" evidence="1">
    <location>
        <begin position="19"/>
        <end position="65"/>
    </location>
</feature>
<keyword evidence="3" id="KW-1185">Reference proteome</keyword>
<gene>
    <name evidence="2" type="ORF">ACFPEN_34475</name>
</gene>
<dbReference type="PANTHER" id="PTHR33627:SF1">
    <property type="entry name" value="TRANSPOSASE"/>
    <property type="match status" value="1"/>
</dbReference>
<dbReference type="Pfam" id="PF01609">
    <property type="entry name" value="DDE_Tnp_1"/>
    <property type="match status" value="1"/>
</dbReference>
<dbReference type="Proteomes" id="UP001595990">
    <property type="component" value="Unassembled WGS sequence"/>
</dbReference>
<organism evidence="2 3">
    <name type="scientific">Streptomyces ehimensis</name>
    <dbReference type="NCBI Taxonomy" id="68195"/>
    <lineage>
        <taxon>Bacteria</taxon>
        <taxon>Bacillati</taxon>
        <taxon>Actinomycetota</taxon>
        <taxon>Actinomycetes</taxon>
        <taxon>Kitasatosporales</taxon>
        <taxon>Streptomycetaceae</taxon>
        <taxon>Streptomyces</taxon>
    </lineage>
</organism>
<dbReference type="RefSeq" id="WP_417924374.1">
    <property type="nucleotide sequence ID" value="NZ_JBHSFS010000029.1"/>
</dbReference>
<dbReference type="InterPro" id="IPR002559">
    <property type="entry name" value="Transposase_11"/>
</dbReference>
<dbReference type="PANTHER" id="PTHR33627">
    <property type="entry name" value="TRANSPOSASE"/>
    <property type="match status" value="1"/>
</dbReference>
<name>A0ABV9BV58_9ACTN</name>
<accession>A0ABV9BV58</accession>
<proteinExistence type="predicted"/>
<dbReference type="InterPro" id="IPR012337">
    <property type="entry name" value="RNaseH-like_sf"/>
</dbReference>
<protein>
    <submittedName>
        <fullName evidence="2">Transposase</fullName>
    </submittedName>
</protein>
<evidence type="ECO:0000313" key="3">
    <source>
        <dbReference type="Proteomes" id="UP001595990"/>
    </source>
</evidence>
<sequence length="119" mass="13540">MAGESRGTDRWLAGTPIADLARLAKVRWRIEHDYRELKHGLGLDHFEGRSWLGWYHQVTFVTAAHAFLTGQRLALKVSGAWLTPYQTRDAFQGILRCWTGICTTCHQPLPGRTHTTPRS</sequence>
<dbReference type="SUPFAM" id="SSF53098">
    <property type="entry name" value="Ribonuclease H-like"/>
    <property type="match status" value="1"/>
</dbReference>